<evidence type="ECO:0000256" key="1">
    <source>
        <dbReference type="SAM" id="MobiDB-lite"/>
    </source>
</evidence>
<dbReference type="OrthoDB" id="9181737at2"/>
<accession>F8AAN8</accession>
<keyword evidence="3" id="KW-1185">Reference proteome</keyword>
<feature type="region of interest" description="Disordered" evidence="1">
    <location>
        <begin position="104"/>
        <end position="129"/>
    </location>
</feature>
<dbReference type="STRING" id="667014.Thein_0428"/>
<dbReference type="InterPro" id="IPR021482">
    <property type="entry name" value="DUF3135"/>
</dbReference>
<evidence type="ECO:0008006" key="4">
    <source>
        <dbReference type="Google" id="ProtNLM"/>
    </source>
</evidence>
<protein>
    <recommendedName>
        <fullName evidence="4">DUF3135 domain-containing protein</fullName>
    </recommendedName>
</protein>
<dbReference type="EMBL" id="CP002683">
    <property type="protein sequence ID" value="AEH44310.1"/>
    <property type="molecule type" value="Genomic_DNA"/>
</dbReference>
<sequence>MVNQEHFDDWFERMARLAKEDPEAFEKERLALIEETISQAPPENQEKLRKFQWRIDMERKRAKTPLGACIKLYDMLLDMVYGEGGFLESLQTLKNILTDVKEGRTPTLPSEPEARAKIIPFPADKAKKH</sequence>
<proteinExistence type="predicted"/>
<dbReference type="InParanoid" id="F8AAN8"/>
<dbReference type="AlphaFoldDB" id="F8AAN8"/>
<dbReference type="KEGG" id="tid:Thein_0428"/>
<dbReference type="Pfam" id="PF11333">
    <property type="entry name" value="DUF3135"/>
    <property type="match status" value="1"/>
</dbReference>
<reference evidence="3" key="1">
    <citation type="submission" date="2011-04" db="EMBL/GenBank/DDBJ databases">
        <title>The complete genome of Thermodesulfatator indicus DSM 15286.</title>
        <authorList>
            <person name="Lucas S."/>
            <person name="Copeland A."/>
            <person name="Lapidus A."/>
            <person name="Bruce D."/>
            <person name="Goodwin L."/>
            <person name="Pitluck S."/>
            <person name="Peters L."/>
            <person name="Kyrpides N."/>
            <person name="Mavromatis K."/>
            <person name="Pagani I."/>
            <person name="Ivanova N."/>
            <person name="Saunders L."/>
            <person name="Detter J.C."/>
            <person name="Tapia R."/>
            <person name="Han C."/>
            <person name="Land M."/>
            <person name="Hauser L."/>
            <person name="Markowitz V."/>
            <person name="Cheng J.-F."/>
            <person name="Hugenholtz P."/>
            <person name="Woyke T."/>
            <person name="Wu D."/>
            <person name="Spring S."/>
            <person name="Schroeder M."/>
            <person name="Brambilla E."/>
            <person name="Klenk H.-P."/>
            <person name="Eisen J.A."/>
        </authorList>
    </citation>
    <scope>NUCLEOTIDE SEQUENCE [LARGE SCALE GENOMIC DNA]</scope>
    <source>
        <strain evidence="3">DSM 15286 / JCM 11887 / CIR29812</strain>
    </source>
</reference>
<dbReference type="Proteomes" id="UP000006793">
    <property type="component" value="Chromosome"/>
</dbReference>
<evidence type="ECO:0000313" key="2">
    <source>
        <dbReference type="EMBL" id="AEH44310.1"/>
    </source>
</evidence>
<gene>
    <name evidence="2" type="ordered locus">Thein_0428</name>
</gene>
<dbReference type="HOGENOM" id="CLU_153204_0_0_0"/>
<evidence type="ECO:0000313" key="3">
    <source>
        <dbReference type="Proteomes" id="UP000006793"/>
    </source>
</evidence>
<reference evidence="2 3" key="2">
    <citation type="journal article" date="2012" name="Stand. Genomic Sci.">
        <title>Complete genome sequence of the thermophilic sulfate-reducing ocean bacterium Thermodesulfatator indicus type strain (CIR29812(T)).</title>
        <authorList>
            <person name="Anderson I."/>
            <person name="Saunders E."/>
            <person name="Lapidus A."/>
            <person name="Nolan M."/>
            <person name="Lucas S."/>
            <person name="Tice H."/>
            <person name="Del Rio T.G."/>
            <person name="Cheng J.F."/>
            <person name="Han C."/>
            <person name="Tapia R."/>
            <person name="Goodwin L.A."/>
            <person name="Pitluck S."/>
            <person name="Liolios K."/>
            <person name="Mavromatis K."/>
            <person name="Pagani I."/>
            <person name="Ivanova N."/>
            <person name="Mikhailova N."/>
            <person name="Pati A."/>
            <person name="Chen A."/>
            <person name="Palaniappan K."/>
            <person name="Land M."/>
            <person name="Hauser L."/>
            <person name="Jeffries C.D."/>
            <person name="Chang Y.J."/>
            <person name="Brambilla E.M."/>
            <person name="Rohde M."/>
            <person name="Spring S."/>
            <person name="Goker M."/>
            <person name="Detter J.C."/>
            <person name="Woyke T."/>
            <person name="Bristow J."/>
            <person name="Eisen J.A."/>
            <person name="Markowitz V."/>
            <person name="Hugenholtz P."/>
            <person name="Kyrpides N.C."/>
            <person name="Klenk H.P."/>
        </authorList>
    </citation>
    <scope>NUCLEOTIDE SEQUENCE [LARGE SCALE GENOMIC DNA]</scope>
    <source>
        <strain evidence="3">DSM 15286 / JCM 11887 / CIR29812</strain>
    </source>
</reference>
<organism evidence="2 3">
    <name type="scientific">Thermodesulfatator indicus (strain DSM 15286 / JCM 11887 / CIR29812)</name>
    <dbReference type="NCBI Taxonomy" id="667014"/>
    <lineage>
        <taxon>Bacteria</taxon>
        <taxon>Pseudomonadati</taxon>
        <taxon>Thermodesulfobacteriota</taxon>
        <taxon>Thermodesulfobacteria</taxon>
        <taxon>Thermodesulfobacteriales</taxon>
        <taxon>Thermodesulfatatoraceae</taxon>
        <taxon>Thermodesulfatator</taxon>
    </lineage>
</organism>
<dbReference type="PaxDb" id="667014-Thein_0428"/>
<name>F8AAN8_THEID</name>
<dbReference type="eggNOG" id="ENOG50315HE">
    <property type="taxonomic scope" value="Bacteria"/>
</dbReference>
<dbReference type="RefSeq" id="WP_013907055.1">
    <property type="nucleotide sequence ID" value="NC_015681.1"/>
</dbReference>